<evidence type="ECO:0000313" key="3">
    <source>
        <dbReference type="Proteomes" id="UP000270112"/>
    </source>
</evidence>
<dbReference type="EMBL" id="QICC01000083">
    <property type="protein sequence ID" value="RNM40426.1"/>
    <property type="molecule type" value="Genomic_DNA"/>
</dbReference>
<dbReference type="Pfam" id="PF04230">
    <property type="entry name" value="PS_pyruv_trans"/>
    <property type="match status" value="1"/>
</dbReference>
<evidence type="ECO:0000313" key="2">
    <source>
        <dbReference type="EMBL" id="RNM40426.1"/>
    </source>
</evidence>
<proteinExistence type="predicted"/>
<gene>
    <name evidence="2" type="ORF">DMP09_14415</name>
</gene>
<dbReference type="AlphaFoldDB" id="A0A3N0IUR0"/>
<protein>
    <recommendedName>
        <fullName evidence="1">Polysaccharide pyruvyl transferase domain-containing protein</fullName>
    </recommendedName>
</protein>
<sequence>MNLEYSKSVNLGDSLSPVVVSWMLERKSIDASKAVTGTKHLMAIGSVAGRGIFDTTIWGSGVHKHEMIGHIKAQRGIRNCDIRTVRGPITREVFLSSGYECPLSYGDPAVLMPLIYPRQSREKRHKVSLVLHHANSTDSLYLPDNCNMLNIKTLDYAAFIDGILESELVISSSLHGIILAEAYGVPCVFMCLGKVIEDQLMKFEDWYQSTGRSDIVITHSLEEALKTTPMKLPDLDAMRKNLIESFPYDLWEA</sequence>
<dbReference type="Proteomes" id="UP000270112">
    <property type="component" value="Unassembled WGS sequence"/>
</dbReference>
<evidence type="ECO:0000259" key="1">
    <source>
        <dbReference type="Pfam" id="PF04230"/>
    </source>
</evidence>
<organism evidence="2 3">
    <name type="scientific">Eggerthella sinensis</name>
    <dbReference type="NCBI Taxonomy" id="242230"/>
    <lineage>
        <taxon>Bacteria</taxon>
        <taxon>Bacillati</taxon>
        <taxon>Actinomycetota</taxon>
        <taxon>Coriobacteriia</taxon>
        <taxon>Eggerthellales</taxon>
        <taxon>Eggerthellaceae</taxon>
        <taxon>Eggerthella</taxon>
    </lineage>
</organism>
<reference evidence="3" key="1">
    <citation type="submission" date="2018-05" db="EMBL/GenBank/DDBJ databases">
        <title>Genome Sequencing of selected type strains of the family Eggerthellaceae.</title>
        <authorList>
            <person name="Danylec N."/>
            <person name="Stoll D.A."/>
            <person name="Doetsch A."/>
            <person name="Huch M."/>
        </authorList>
    </citation>
    <scope>NUCLEOTIDE SEQUENCE [LARGE SCALE GENOMIC DNA]</scope>
    <source>
        <strain evidence="3">DSM 16107</strain>
    </source>
</reference>
<name>A0A3N0IUR0_9ACTN</name>
<comment type="caution">
    <text evidence="2">The sequence shown here is derived from an EMBL/GenBank/DDBJ whole genome shotgun (WGS) entry which is preliminary data.</text>
</comment>
<accession>A0A3N0IUR0</accession>
<feature type="domain" description="Polysaccharide pyruvyl transferase" evidence="1">
    <location>
        <begin position="57"/>
        <end position="189"/>
    </location>
</feature>
<dbReference type="InterPro" id="IPR007345">
    <property type="entry name" value="Polysacch_pyruvyl_Trfase"/>
</dbReference>